<dbReference type="Pfam" id="PF03959">
    <property type="entry name" value="FSH1"/>
    <property type="match status" value="1"/>
</dbReference>
<comment type="caution">
    <text evidence="2">The sequence shown here is derived from an EMBL/GenBank/DDBJ whole genome shotgun (WGS) entry which is preliminary data.</text>
</comment>
<evidence type="ECO:0000313" key="3">
    <source>
        <dbReference type="Proteomes" id="UP000685013"/>
    </source>
</evidence>
<dbReference type="InterPro" id="IPR005645">
    <property type="entry name" value="FSH-like_dom"/>
</dbReference>
<sequence length="247" mass="28006">MESGGKRAERLKILCLHGFRTSGSFLRKQLTKWDPSIFAHFDMEFPDAIFPSGGKSEIEGYFPPPYFEWFQFNEDFTEYTNLEQCIDYLNNYITSNGPFHGLLGFSQGAVLSALLLGYQAQGKVLKEHPAMKMFVSISGTKFKDESICEVAYKHKIKVKSVHLIGEKDWLKLPSEELASAFHEPLIIRHPQGHTVPRLDEVATKKLRCWVDAIVSSHDHVGDGEAKENITQKVADNIENELENSNIT</sequence>
<evidence type="ECO:0000313" key="2">
    <source>
        <dbReference type="EMBL" id="KAG6596208.1"/>
    </source>
</evidence>
<organism evidence="2 3">
    <name type="scientific">Cucurbita argyrosperma subsp. sororia</name>
    <dbReference type="NCBI Taxonomy" id="37648"/>
    <lineage>
        <taxon>Eukaryota</taxon>
        <taxon>Viridiplantae</taxon>
        <taxon>Streptophyta</taxon>
        <taxon>Embryophyta</taxon>
        <taxon>Tracheophyta</taxon>
        <taxon>Spermatophyta</taxon>
        <taxon>Magnoliopsida</taxon>
        <taxon>eudicotyledons</taxon>
        <taxon>Gunneridae</taxon>
        <taxon>Pentapetalae</taxon>
        <taxon>rosids</taxon>
        <taxon>fabids</taxon>
        <taxon>Cucurbitales</taxon>
        <taxon>Cucurbitaceae</taxon>
        <taxon>Cucurbiteae</taxon>
        <taxon>Cucurbita</taxon>
    </lineage>
</organism>
<dbReference type="EMBL" id="JAGKQH010000006">
    <property type="protein sequence ID" value="KAG6596208.1"/>
    <property type="molecule type" value="Genomic_DNA"/>
</dbReference>
<accession>A0AAV6NED9</accession>
<gene>
    <name evidence="2" type="ORF">SDJN03_09388</name>
</gene>
<proteinExistence type="predicted"/>
<feature type="non-terminal residue" evidence="2">
    <location>
        <position position="1"/>
    </location>
</feature>
<evidence type="ECO:0000259" key="1">
    <source>
        <dbReference type="Pfam" id="PF03959"/>
    </source>
</evidence>
<dbReference type="PANTHER" id="PTHR22778">
    <property type="entry name" value="OVARIAN CANCER GENE-2 PROTEIN-RELATED"/>
    <property type="match status" value="1"/>
</dbReference>
<dbReference type="Proteomes" id="UP000685013">
    <property type="component" value="Chromosome 6"/>
</dbReference>
<dbReference type="AlphaFoldDB" id="A0AAV6NED9"/>
<feature type="domain" description="Serine hydrolase" evidence="1">
    <location>
        <begin position="10"/>
        <end position="202"/>
    </location>
</feature>
<dbReference type="PANTHER" id="PTHR22778:SF55">
    <property type="entry name" value="ESTERASE C25G4.2-LIKE"/>
    <property type="match status" value="1"/>
</dbReference>
<name>A0AAV6NED9_9ROSI</name>
<reference evidence="2 3" key="1">
    <citation type="journal article" date="2021" name="Hortic Res">
        <title>The domestication of Cucurbita argyrosperma as revealed by the genome of its wild relative.</title>
        <authorList>
            <person name="Barrera-Redondo J."/>
            <person name="Sanchez-de la Vega G."/>
            <person name="Aguirre-Liguori J.A."/>
            <person name="Castellanos-Morales G."/>
            <person name="Gutierrez-Guerrero Y.T."/>
            <person name="Aguirre-Dugua X."/>
            <person name="Aguirre-Planter E."/>
            <person name="Tenaillon M.I."/>
            <person name="Lira-Saade R."/>
            <person name="Eguiarte L.E."/>
        </authorList>
    </citation>
    <scope>NUCLEOTIDE SEQUENCE [LARGE SCALE GENOMIC DNA]</scope>
    <source>
        <strain evidence="2">JBR-2021</strain>
    </source>
</reference>
<protein>
    <submittedName>
        <fullName evidence="2">Esterase-like protein</fullName>
    </submittedName>
</protein>
<keyword evidence="3" id="KW-1185">Reference proteome</keyword>